<proteinExistence type="predicted"/>
<dbReference type="EMBL" id="CAJVPL010017673">
    <property type="protein sequence ID" value="CAG8699561.1"/>
    <property type="molecule type" value="Genomic_DNA"/>
</dbReference>
<evidence type="ECO:0000313" key="2">
    <source>
        <dbReference type="Proteomes" id="UP000789831"/>
    </source>
</evidence>
<reference evidence="1" key="1">
    <citation type="submission" date="2021-06" db="EMBL/GenBank/DDBJ databases">
        <authorList>
            <person name="Kallberg Y."/>
            <person name="Tangrot J."/>
            <person name="Rosling A."/>
        </authorList>
    </citation>
    <scope>NUCLEOTIDE SEQUENCE</scope>
    <source>
        <strain evidence="1">MT106</strain>
    </source>
</reference>
<protein>
    <submittedName>
        <fullName evidence="1">8985_t:CDS:1</fullName>
    </submittedName>
</protein>
<evidence type="ECO:0000313" key="1">
    <source>
        <dbReference type="EMBL" id="CAG8699561.1"/>
    </source>
</evidence>
<accession>A0A9N9HPR0</accession>
<comment type="caution">
    <text evidence="1">The sequence shown here is derived from an EMBL/GenBank/DDBJ whole genome shotgun (WGS) entry which is preliminary data.</text>
</comment>
<dbReference type="AlphaFoldDB" id="A0A9N9HPR0"/>
<gene>
    <name evidence="1" type="ORF">AGERDE_LOCUS13441</name>
</gene>
<keyword evidence="2" id="KW-1185">Reference proteome</keyword>
<name>A0A9N9HPR0_9GLOM</name>
<dbReference type="Proteomes" id="UP000789831">
    <property type="component" value="Unassembled WGS sequence"/>
</dbReference>
<sequence length="43" mass="5107">PIVIIEHVNISQYNINELEVELDNNDSDEKEYDVEDLVYELLK</sequence>
<feature type="non-terminal residue" evidence="1">
    <location>
        <position position="1"/>
    </location>
</feature>
<organism evidence="1 2">
    <name type="scientific">Ambispora gerdemannii</name>
    <dbReference type="NCBI Taxonomy" id="144530"/>
    <lineage>
        <taxon>Eukaryota</taxon>
        <taxon>Fungi</taxon>
        <taxon>Fungi incertae sedis</taxon>
        <taxon>Mucoromycota</taxon>
        <taxon>Glomeromycotina</taxon>
        <taxon>Glomeromycetes</taxon>
        <taxon>Archaeosporales</taxon>
        <taxon>Ambisporaceae</taxon>
        <taxon>Ambispora</taxon>
    </lineage>
</organism>